<gene>
    <name evidence="4" type="ORF">B1A74_07105</name>
</gene>
<comment type="caution">
    <text evidence="4">The sequence shown here is derived from an EMBL/GenBank/DDBJ whole genome shotgun (WGS) entry which is preliminary data.</text>
</comment>
<dbReference type="AlphaFoldDB" id="A0A1V2ZYI0"/>
<feature type="binding site" evidence="2">
    <location>
        <begin position="216"/>
        <end position="223"/>
    </location>
    <ligand>
        <name>ATP</name>
        <dbReference type="ChEBI" id="CHEBI:30616"/>
    </ligand>
</feature>
<proteinExistence type="predicted"/>
<dbReference type="Pfam" id="PF02661">
    <property type="entry name" value="Fic"/>
    <property type="match status" value="1"/>
</dbReference>
<keyword evidence="2" id="KW-0067">ATP-binding</keyword>
<dbReference type="PANTHER" id="PTHR13504">
    <property type="entry name" value="FIDO DOMAIN-CONTAINING PROTEIN DDB_G0283145"/>
    <property type="match status" value="1"/>
</dbReference>
<keyword evidence="5" id="KW-1185">Reference proteome</keyword>
<name>A0A1V2ZYI0_9GAMM</name>
<dbReference type="OrthoDB" id="9807853at2"/>
<evidence type="ECO:0000256" key="2">
    <source>
        <dbReference type="PIRSR" id="PIRSR640198-2"/>
    </source>
</evidence>
<feature type="active site" evidence="1">
    <location>
        <position position="212"/>
    </location>
</feature>
<organism evidence="4 5">
    <name type="scientific">Thioalkalivibrio halophilus</name>
    <dbReference type="NCBI Taxonomy" id="252474"/>
    <lineage>
        <taxon>Bacteria</taxon>
        <taxon>Pseudomonadati</taxon>
        <taxon>Pseudomonadota</taxon>
        <taxon>Gammaproteobacteria</taxon>
        <taxon>Chromatiales</taxon>
        <taxon>Ectothiorhodospiraceae</taxon>
        <taxon>Thioalkalivibrio</taxon>
    </lineage>
</organism>
<dbReference type="STRING" id="252474.B1A74_07105"/>
<dbReference type="Proteomes" id="UP000189177">
    <property type="component" value="Unassembled WGS sequence"/>
</dbReference>
<dbReference type="PROSITE" id="PS51459">
    <property type="entry name" value="FIDO"/>
    <property type="match status" value="1"/>
</dbReference>
<sequence length="399" mass="44261">MSAVIDRGERIALMEPLVVGEGSAHRGRLTDRVLDLVAQAAAFRARLPVGVESALAGLVRSMNCYYSNLIEGHYTHPVAIERALAGDYSPDSRQRDLQLEAEAHIHVQSWIDAGGLKGRETAPEGLCELHRRFCERLPDDLLWVEDPDTGQHLRVFPGAYRTHDVRIGRHVPVSPGAVERFMQRFHAAYSRGGQADRMLGAACAHHRLLWIHPFLDGNGRVARLMSHAILVEHLNSGGVWSVARGLARSEGRYKQLLAACDEPRRGDRDGRGQLSEAALADFVDFFLEVCIDQVAFMERLMEPGRFRERILRWAEDRVRADELPGRSGRLLEAVLYRGEVPRADVPGLLDVSERQARRVTSALVKQGILASDSSRAPLRLALPAALAPELMPGLFPPEG</sequence>
<evidence type="ECO:0000259" key="3">
    <source>
        <dbReference type="PROSITE" id="PS51459"/>
    </source>
</evidence>
<dbReference type="InterPro" id="IPR036597">
    <property type="entry name" value="Fido-like_dom_sf"/>
</dbReference>
<dbReference type="GO" id="GO:0005524">
    <property type="term" value="F:ATP binding"/>
    <property type="evidence" value="ECO:0007669"/>
    <property type="project" value="UniProtKB-KW"/>
</dbReference>
<dbReference type="EMBL" id="MUZR01000022">
    <property type="protein sequence ID" value="OOC10174.1"/>
    <property type="molecule type" value="Genomic_DNA"/>
</dbReference>
<dbReference type="InterPro" id="IPR040198">
    <property type="entry name" value="Fido_containing"/>
</dbReference>
<reference evidence="4 5" key="1">
    <citation type="submission" date="2017-02" db="EMBL/GenBank/DDBJ databases">
        <title>Genomic diversity within the haloalkaliphilic genus Thioalkalivibrio.</title>
        <authorList>
            <person name="Ahn A.-C."/>
            <person name="Meier-Kolthoff J."/>
            <person name="Overmars L."/>
            <person name="Richter M."/>
            <person name="Woyke T."/>
            <person name="Sorokin D.Y."/>
            <person name="Muyzer G."/>
        </authorList>
    </citation>
    <scope>NUCLEOTIDE SEQUENCE [LARGE SCALE GENOMIC DNA]</scope>
    <source>
        <strain evidence="4 5">HL17</strain>
    </source>
</reference>
<accession>A0A1V2ZYI0</accession>
<dbReference type="Gene3D" id="1.10.3290.10">
    <property type="entry name" value="Fido-like domain"/>
    <property type="match status" value="1"/>
</dbReference>
<dbReference type="PANTHER" id="PTHR13504:SF38">
    <property type="entry name" value="FIDO DOMAIN-CONTAINING PROTEIN"/>
    <property type="match status" value="1"/>
</dbReference>
<evidence type="ECO:0000313" key="4">
    <source>
        <dbReference type="EMBL" id="OOC10174.1"/>
    </source>
</evidence>
<protein>
    <submittedName>
        <fullName evidence="4">Cell filamentation protein Fic</fullName>
    </submittedName>
</protein>
<feature type="domain" description="Fido" evidence="3">
    <location>
        <begin position="121"/>
        <end position="288"/>
    </location>
</feature>
<dbReference type="InterPro" id="IPR003812">
    <property type="entry name" value="Fido"/>
</dbReference>
<evidence type="ECO:0000256" key="1">
    <source>
        <dbReference type="PIRSR" id="PIRSR640198-1"/>
    </source>
</evidence>
<evidence type="ECO:0000313" key="5">
    <source>
        <dbReference type="Proteomes" id="UP000189177"/>
    </source>
</evidence>
<keyword evidence="2" id="KW-0547">Nucleotide-binding</keyword>
<dbReference type="SUPFAM" id="SSF140931">
    <property type="entry name" value="Fic-like"/>
    <property type="match status" value="1"/>
</dbReference>